<evidence type="ECO:0000313" key="2">
    <source>
        <dbReference type="EMBL" id="KAK1803163.1"/>
    </source>
</evidence>
<sequence>MLSLRSTPPSAPPHPLLCPTLHDSSCPSDLPVVSNAGVGLVGPLESISMEEMQKVFETKFFRLVRLVKEVMVRHEETSQRTRRHHQGVERDVCLYICSSESDSVDPYVPAIRPSLILAFMELPGGRNPLIDFGGCMVRDQMVQSPTENSWTKRTGTRRWTLLGPMTPTWTMIGETDYGETEECSDVCLHSDRVSDCEAEAPMEVEEYPHRDLPAHGDAKSLESKDPPGPKAPPRARRPGASRLTRVVSREAPLSDKDTPLPEAKSSRAYVPRAGKKAAASLPEPGQSLLPRLARDTPHQAVCAFLCLSSSWSLSFPHYPARTGPWRVAWSSDVTFWRWSQGRSPVGWRTGSRTLERGLCHVLYPFYLKSLLEDGLPPGLNDPNALSTTDLALDRHWVEACLNWVLHWLSKWVIKQTACYVDVHDGGKRDPNDLLSCSHYCLEGLAVKGAAVPKPGNDAAAQDALYSTSIEGSEDG</sequence>
<dbReference type="Proteomes" id="UP001239994">
    <property type="component" value="Unassembled WGS sequence"/>
</dbReference>
<protein>
    <submittedName>
        <fullName evidence="2">Uncharacterized protein</fullName>
    </submittedName>
</protein>
<reference evidence="2" key="1">
    <citation type="submission" date="2023-03" db="EMBL/GenBank/DDBJ databases">
        <title>Electrophorus voltai genome.</title>
        <authorList>
            <person name="Bian C."/>
        </authorList>
    </citation>
    <scope>NUCLEOTIDE SEQUENCE</scope>
    <source>
        <strain evidence="2">CB-2022</strain>
        <tissue evidence="2">Muscle</tissue>
    </source>
</reference>
<evidence type="ECO:0000313" key="3">
    <source>
        <dbReference type="Proteomes" id="UP001239994"/>
    </source>
</evidence>
<comment type="caution">
    <text evidence="2">The sequence shown here is derived from an EMBL/GenBank/DDBJ whole genome shotgun (WGS) entry which is preliminary data.</text>
</comment>
<evidence type="ECO:0000256" key="1">
    <source>
        <dbReference type="SAM" id="MobiDB-lite"/>
    </source>
</evidence>
<feature type="compositionally biased region" description="Basic and acidic residues" evidence="1">
    <location>
        <begin position="206"/>
        <end position="227"/>
    </location>
</feature>
<organism evidence="2 3">
    <name type="scientific">Electrophorus voltai</name>
    <dbReference type="NCBI Taxonomy" id="2609070"/>
    <lineage>
        <taxon>Eukaryota</taxon>
        <taxon>Metazoa</taxon>
        <taxon>Chordata</taxon>
        <taxon>Craniata</taxon>
        <taxon>Vertebrata</taxon>
        <taxon>Euteleostomi</taxon>
        <taxon>Actinopterygii</taxon>
        <taxon>Neopterygii</taxon>
        <taxon>Teleostei</taxon>
        <taxon>Ostariophysi</taxon>
        <taxon>Gymnotiformes</taxon>
        <taxon>Gymnotoidei</taxon>
        <taxon>Gymnotidae</taxon>
        <taxon>Electrophorus</taxon>
    </lineage>
</organism>
<gene>
    <name evidence="2" type="ORF">P4O66_021690</name>
</gene>
<accession>A0AAD9E3M3</accession>
<proteinExistence type="predicted"/>
<feature type="region of interest" description="Disordered" evidence="1">
    <location>
        <begin position="206"/>
        <end position="282"/>
    </location>
</feature>
<keyword evidence="3" id="KW-1185">Reference proteome</keyword>
<dbReference type="EMBL" id="JAROKS010000006">
    <property type="protein sequence ID" value="KAK1803163.1"/>
    <property type="molecule type" value="Genomic_DNA"/>
</dbReference>
<name>A0AAD9E3M3_9TELE</name>
<dbReference type="AlphaFoldDB" id="A0AAD9E3M3"/>